<protein>
    <submittedName>
        <fullName evidence="3">Serine hydrolase</fullName>
    </submittedName>
</protein>
<dbReference type="Proteomes" id="UP001438189">
    <property type="component" value="Unassembled WGS sequence"/>
</dbReference>
<dbReference type="InterPro" id="IPR050789">
    <property type="entry name" value="Diverse_Enzym_Activities"/>
</dbReference>
<dbReference type="SUPFAM" id="SSF56601">
    <property type="entry name" value="beta-lactamase/transpeptidase-like"/>
    <property type="match status" value="1"/>
</dbReference>
<dbReference type="EMBL" id="JBETME010000008">
    <property type="protein sequence ID" value="MES4992584.1"/>
    <property type="molecule type" value="Genomic_DNA"/>
</dbReference>
<dbReference type="AlphaFoldDB" id="A0ABD5LL32"/>
<dbReference type="PANTHER" id="PTHR43283:SF7">
    <property type="entry name" value="BETA-LACTAMASE-RELATED DOMAIN-CONTAINING PROTEIN"/>
    <property type="match status" value="1"/>
</dbReference>
<comment type="caution">
    <text evidence="3">The sequence shown here is derived from an EMBL/GenBank/DDBJ whole genome shotgun (WGS) entry which is preliminary data.</text>
</comment>
<gene>
    <name evidence="3" type="ORF">ABVB70_19880</name>
</gene>
<feature type="chain" id="PRO_5044789660" evidence="1">
    <location>
        <begin position="23"/>
        <end position="249"/>
    </location>
</feature>
<keyword evidence="1" id="KW-0732">Signal</keyword>
<dbReference type="InterPro" id="IPR012338">
    <property type="entry name" value="Beta-lactam/transpept-like"/>
</dbReference>
<feature type="domain" description="Beta-lactamase-related" evidence="2">
    <location>
        <begin position="54"/>
        <end position="235"/>
    </location>
</feature>
<dbReference type="Gene3D" id="3.40.710.10">
    <property type="entry name" value="DD-peptidase/beta-lactamase superfamily"/>
    <property type="match status" value="1"/>
</dbReference>
<accession>A0ABD5LL32</accession>
<evidence type="ECO:0000256" key="1">
    <source>
        <dbReference type="SAM" id="SignalP"/>
    </source>
</evidence>
<evidence type="ECO:0000313" key="3">
    <source>
        <dbReference type="EMBL" id="MES4992584.1"/>
    </source>
</evidence>
<proteinExistence type="predicted"/>
<dbReference type="GO" id="GO:0016787">
    <property type="term" value="F:hydrolase activity"/>
    <property type="evidence" value="ECO:0007669"/>
    <property type="project" value="UniProtKB-KW"/>
</dbReference>
<dbReference type="PANTHER" id="PTHR43283">
    <property type="entry name" value="BETA-LACTAMASE-RELATED"/>
    <property type="match status" value="1"/>
</dbReference>
<dbReference type="InterPro" id="IPR001466">
    <property type="entry name" value="Beta-lactam-related"/>
</dbReference>
<sequence length="249" mass="27132">MRRIIFAIAAIIFLSIAGNAGAQPWQNADPASAGWSVERLKAAQDYAATLKPTAVMVVQDGKVIASWGDVSREVNVASVRKSLLSALYGIAVAEGHIDLGSTLADLGIDDKPPALTAAEKQATVRDLLMARSGLYHPAAYETGDMRRNRPERGSHAPGTFCWYNNWDFNALGTIYQQQTGEDIFQSFAQRIAAPIGMEDFSARDGRYIAERQSEHPAYPFSLSARDAARFGQLFLDGGRWNGRQIIPAS</sequence>
<dbReference type="RefSeq" id="WP_353574527.1">
    <property type="nucleotide sequence ID" value="NZ_JBETME010000008.1"/>
</dbReference>
<dbReference type="Pfam" id="PF00144">
    <property type="entry name" value="Beta-lactamase"/>
    <property type="match status" value="1"/>
</dbReference>
<evidence type="ECO:0000313" key="4">
    <source>
        <dbReference type="Proteomes" id="UP001438189"/>
    </source>
</evidence>
<keyword evidence="3" id="KW-0378">Hydrolase</keyword>
<name>A0ABD5LL32_AGRRD</name>
<organism evidence="3 4">
    <name type="scientific">Agrobacterium radiobacter</name>
    <dbReference type="NCBI Taxonomy" id="362"/>
    <lineage>
        <taxon>Bacteria</taxon>
        <taxon>Pseudomonadati</taxon>
        <taxon>Pseudomonadota</taxon>
        <taxon>Alphaproteobacteria</taxon>
        <taxon>Hyphomicrobiales</taxon>
        <taxon>Rhizobiaceae</taxon>
        <taxon>Rhizobium/Agrobacterium group</taxon>
        <taxon>Agrobacterium</taxon>
        <taxon>Agrobacterium tumefaciens complex</taxon>
    </lineage>
</organism>
<evidence type="ECO:0000259" key="2">
    <source>
        <dbReference type="Pfam" id="PF00144"/>
    </source>
</evidence>
<reference evidence="3 4" key="1">
    <citation type="submission" date="2024-06" db="EMBL/GenBank/DDBJ databases">
        <title>Genome sequencing of Agrobacterium spp. from tobacco in Serbia.</title>
        <authorList>
            <person name="Ilicic R.J."/>
            <person name="Studholme D.J."/>
            <person name="Jelusic A."/>
            <person name="Barac G."/>
            <person name="Bagi F."/>
            <person name="Popovic Milovanovic T."/>
        </authorList>
    </citation>
    <scope>NUCLEOTIDE SEQUENCE [LARGE SCALE GENOMIC DNA]</scope>
    <source>
        <strain evidence="3 4">DA1</strain>
    </source>
</reference>
<feature type="signal peptide" evidence="1">
    <location>
        <begin position="1"/>
        <end position="22"/>
    </location>
</feature>